<gene>
    <name evidence="6" type="ORF">HMPREF9698_01374</name>
</gene>
<dbReference type="STRING" id="883081.HMPREF9698_01374"/>
<dbReference type="InterPro" id="IPR002142">
    <property type="entry name" value="Peptidase_S49"/>
</dbReference>
<dbReference type="RefSeq" id="WP_003778413.1">
    <property type="nucleotide sequence ID" value="NZ_JH992960.1"/>
</dbReference>
<organism evidence="6 7">
    <name type="scientific">Alloiococcus otitis ATCC 51267</name>
    <dbReference type="NCBI Taxonomy" id="883081"/>
    <lineage>
        <taxon>Bacteria</taxon>
        <taxon>Bacillati</taxon>
        <taxon>Bacillota</taxon>
        <taxon>Bacilli</taxon>
        <taxon>Lactobacillales</taxon>
        <taxon>Carnobacteriaceae</taxon>
        <taxon>Alloiococcus</taxon>
    </lineage>
</organism>
<evidence type="ECO:0000256" key="3">
    <source>
        <dbReference type="ARBA" id="ARBA00022801"/>
    </source>
</evidence>
<keyword evidence="4" id="KW-0720">Serine protease</keyword>
<dbReference type="NCBIfam" id="TIGR00706">
    <property type="entry name" value="SppA_dom"/>
    <property type="match status" value="1"/>
</dbReference>
<dbReference type="HOGENOM" id="CLU_046540_0_1_9"/>
<dbReference type="InterPro" id="IPR029045">
    <property type="entry name" value="ClpP/crotonase-like_dom_sf"/>
</dbReference>
<dbReference type="GO" id="GO:0008236">
    <property type="term" value="F:serine-type peptidase activity"/>
    <property type="evidence" value="ECO:0007669"/>
    <property type="project" value="UniProtKB-KW"/>
</dbReference>
<sequence>MTKKKWIVVAIAAILLVVSGMSRLGLQDDGAGEGFLDQYNPAHYLFASSEAYIEVLEPGDSDSGILVLPVHGVIGVDGEGYNHELLLTAIESAKTDPSVQAILLDIDSPGGSVYHTHELYTALMEVKEERDLPVYASMGSVAASGGYYLAMAADQVFASPESLTGSIGVIMSQLDLSELMDEFGVKEKVIKSGEMKDIMSPSREMTQAEEDLLQSYVDESFDAFVAVVDQGRDNLNEEEIRDLADGRIFSGRQAQREGLIDELGFFKDALAQLRQDQGLEEAEVYSFVQDDPFDLFGNFPFFKNDDLDLVSQLEELDQAQGLSLDYLWKGGLSNGQ</sequence>
<dbReference type="PANTHER" id="PTHR42987:SF7">
    <property type="entry name" value="SIGNAL PEPTIDE PEPTIDASE SPPA-RELATED"/>
    <property type="match status" value="1"/>
</dbReference>
<proteinExistence type="inferred from homology"/>
<dbReference type="Gene3D" id="3.90.226.10">
    <property type="entry name" value="2-enoyl-CoA Hydratase, Chain A, domain 1"/>
    <property type="match status" value="2"/>
</dbReference>
<evidence type="ECO:0000256" key="4">
    <source>
        <dbReference type="ARBA" id="ARBA00022825"/>
    </source>
</evidence>
<keyword evidence="3" id="KW-0378">Hydrolase</keyword>
<comment type="similarity">
    <text evidence="1">Belongs to the peptidase S49 family.</text>
</comment>
<dbReference type="SUPFAM" id="SSF52096">
    <property type="entry name" value="ClpP/crotonase"/>
    <property type="match status" value="1"/>
</dbReference>
<evidence type="ECO:0000259" key="5">
    <source>
        <dbReference type="Pfam" id="PF01343"/>
    </source>
</evidence>
<accession>K9E934</accession>
<name>K9E934_9LACT</name>
<dbReference type="CDD" id="cd07023">
    <property type="entry name" value="S49_Sppa_N_C"/>
    <property type="match status" value="1"/>
</dbReference>
<dbReference type="InterPro" id="IPR004635">
    <property type="entry name" value="Pept_S49_SppA"/>
</dbReference>
<dbReference type="InterPro" id="IPR047272">
    <property type="entry name" value="S49_SppA_C"/>
</dbReference>
<keyword evidence="7" id="KW-1185">Reference proteome</keyword>
<dbReference type="Pfam" id="PF01343">
    <property type="entry name" value="Peptidase_S49"/>
    <property type="match status" value="1"/>
</dbReference>
<evidence type="ECO:0000256" key="2">
    <source>
        <dbReference type="ARBA" id="ARBA00022670"/>
    </source>
</evidence>
<reference evidence="6 7" key="1">
    <citation type="submission" date="2012-09" db="EMBL/GenBank/DDBJ databases">
        <title>The Genome Sequence of Alloiococcus otitis ATCC 51267.</title>
        <authorList>
            <consortium name="The Broad Institute Genome Sequencing Platform"/>
            <person name="Earl A."/>
            <person name="Ward D."/>
            <person name="Feldgarden M."/>
            <person name="Gevers D."/>
            <person name="Huys G."/>
            <person name="Walker B."/>
            <person name="Young S.K."/>
            <person name="Zeng Q."/>
            <person name="Gargeya S."/>
            <person name="Fitzgerald M."/>
            <person name="Haas B."/>
            <person name="Abouelleil A."/>
            <person name="Alvarado L."/>
            <person name="Arachchi H.M."/>
            <person name="Berlin A.M."/>
            <person name="Chapman S.B."/>
            <person name="Goldberg J."/>
            <person name="Griggs A."/>
            <person name="Gujja S."/>
            <person name="Hansen M."/>
            <person name="Howarth C."/>
            <person name="Imamovic A."/>
            <person name="Larimer J."/>
            <person name="McCowen C."/>
            <person name="Montmayeur A."/>
            <person name="Murphy C."/>
            <person name="Neiman D."/>
            <person name="Pearson M."/>
            <person name="Priest M."/>
            <person name="Roberts A."/>
            <person name="Saif S."/>
            <person name="Shea T."/>
            <person name="Sisk P."/>
            <person name="Sykes S."/>
            <person name="Wortman J."/>
            <person name="Nusbaum C."/>
            <person name="Birren B."/>
        </authorList>
    </citation>
    <scope>NUCLEOTIDE SEQUENCE [LARGE SCALE GENOMIC DNA]</scope>
    <source>
        <strain evidence="6 7">ATCC 51267</strain>
    </source>
</reference>
<evidence type="ECO:0000256" key="1">
    <source>
        <dbReference type="ARBA" id="ARBA00008683"/>
    </source>
</evidence>
<dbReference type="eggNOG" id="COG0616">
    <property type="taxonomic scope" value="Bacteria"/>
</dbReference>
<dbReference type="GO" id="GO:0006508">
    <property type="term" value="P:proteolysis"/>
    <property type="evidence" value="ECO:0007669"/>
    <property type="project" value="UniProtKB-KW"/>
</dbReference>
<dbReference type="OrthoDB" id="9764363at2"/>
<feature type="domain" description="Peptidase S49" evidence="5">
    <location>
        <begin position="130"/>
        <end position="279"/>
    </location>
</feature>
<evidence type="ECO:0000313" key="6">
    <source>
        <dbReference type="EMBL" id="EKU93213.1"/>
    </source>
</evidence>
<evidence type="ECO:0000313" key="7">
    <source>
        <dbReference type="Proteomes" id="UP000009875"/>
    </source>
</evidence>
<dbReference type="PANTHER" id="PTHR42987">
    <property type="entry name" value="PEPTIDASE S49"/>
    <property type="match status" value="1"/>
</dbReference>
<comment type="caution">
    <text evidence="6">The sequence shown here is derived from an EMBL/GenBank/DDBJ whole genome shotgun (WGS) entry which is preliminary data.</text>
</comment>
<keyword evidence="2" id="KW-0645">Protease</keyword>
<dbReference type="EMBL" id="AGXA01000022">
    <property type="protein sequence ID" value="EKU93213.1"/>
    <property type="molecule type" value="Genomic_DNA"/>
</dbReference>
<dbReference type="AlphaFoldDB" id="K9E934"/>
<dbReference type="Proteomes" id="UP000009875">
    <property type="component" value="Unassembled WGS sequence"/>
</dbReference>
<protein>
    <submittedName>
        <fullName evidence="6">Signal peptide peptidase SppA, 36K type</fullName>
    </submittedName>
</protein>